<proteinExistence type="predicted"/>
<protein>
    <recommendedName>
        <fullName evidence="4">Glycosyltransferase RgtA/B/C/D-like domain-containing protein</fullName>
    </recommendedName>
</protein>
<evidence type="ECO:0000256" key="1">
    <source>
        <dbReference type="SAM" id="Phobius"/>
    </source>
</evidence>
<evidence type="ECO:0008006" key="4">
    <source>
        <dbReference type="Google" id="ProtNLM"/>
    </source>
</evidence>
<organism evidence="2 3">
    <name type="scientific">Candidatus Roizmanbacteria bacterium RIFCSPHIGHO2_12_FULL_41_11</name>
    <dbReference type="NCBI Taxonomy" id="1802052"/>
    <lineage>
        <taxon>Bacteria</taxon>
        <taxon>Candidatus Roizmaniibacteriota</taxon>
    </lineage>
</organism>
<keyword evidence="1" id="KW-1133">Transmembrane helix</keyword>
<keyword evidence="1" id="KW-0472">Membrane</keyword>
<reference evidence="2 3" key="1">
    <citation type="journal article" date="2016" name="Nat. Commun.">
        <title>Thousands of microbial genomes shed light on interconnected biogeochemical processes in an aquifer system.</title>
        <authorList>
            <person name="Anantharaman K."/>
            <person name="Brown C.T."/>
            <person name="Hug L.A."/>
            <person name="Sharon I."/>
            <person name="Castelle C.J."/>
            <person name="Probst A.J."/>
            <person name="Thomas B.C."/>
            <person name="Singh A."/>
            <person name="Wilkins M.J."/>
            <person name="Karaoz U."/>
            <person name="Brodie E.L."/>
            <person name="Williams K.H."/>
            <person name="Hubbard S.S."/>
            <person name="Banfield J.F."/>
        </authorList>
    </citation>
    <scope>NUCLEOTIDE SEQUENCE [LARGE SCALE GENOMIC DNA]</scope>
</reference>
<keyword evidence="1" id="KW-0812">Transmembrane</keyword>
<feature type="transmembrane region" description="Helical" evidence="1">
    <location>
        <begin position="101"/>
        <end position="123"/>
    </location>
</feature>
<evidence type="ECO:0000313" key="2">
    <source>
        <dbReference type="EMBL" id="OGK37102.1"/>
    </source>
</evidence>
<dbReference type="EMBL" id="MGAC01000047">
    <property type="protein sequence ID" value="OGK37102.1"/>
    <property type="molecule type" value="Genomic_DNA"/>
</dbReference>
<accession>A0A1F7I1J9</accession>
<dbReference type="Proteomes" id="UP000176803">
    <property type="component" value="Unassembled WGS sequence"/>
</dbReference>
<dbReference type="AlphaFoldDB" id="A0A1F7I1J9"/>
<sequence>MSQIVLFPQTIFRYLKILLTLSSQQYEWWIALFELSCFIFAALVIYVTIRKRMKPAYILYCLLGLLLPASTGTFSGLPRYVVILFPLFLALALVKIGWTKLLYLILAGIILLLTTMLFSRGYFIA</sequence>
<feature type="transmembrane region" description="Helical" evidence="1">
    <location>
        <begin position="28"/>
        <end position="49"/>
    </location>
</feature>
<feature type="transmembrane region" description="Helical" evidence="1">
    <location>
        <begin position="77"/>
        <end position="94"/>
    </location>
</feature>
<feature type="transmembrane region" description="Helical" evidence="1">
    <location>
        <begin position="56"/>
        <end position="71"/>
    </location>
</feature>
<comment type="caution">
    <text evidence="2">The sequence shown here is derived from an EMBL/GenBank/DDBJ whole genome shotgun (WGS) entry which is preliminary data.</text>
</comment>
<name>A0A1F7I1J9_9BACT</name>
<evidence type="ECO:0000313" key="3">
    <source>
        <dbReference type="Proteomes" id="UP000176803"/>
    </source>
</evidence>
<gene>
    <name evidence="2" type="ORF">A3F03_03750</name>
</gene>